<sequence length="131" mass="14088">MNLKLIVALVLLGGAVTVGVTSFRKTVTPYITFAEARRASGLVQVNGVLADKAYVLKPDEQYLSFRLSDDKGEVLPVEYRGTVPGNFDQATSIVAIGRYDGKVFKADQLLVKCPSKYQAEADKAMAKGGTS</sequence>
<keyword evidence="2" id="KW-0408">Iron</keyword>
<evidence type="ECO:0000256" key="4">
    <source>
        <dbReference type="ARBA" id="ARBA00023136"/>
    </source>
</evidence>
<dbReference type="AlphaFoldDB" id="A0A849SYG2"/>
<accession>A0A849SYG2</accession>
<protein>
    <submittedName>
        <fullName evidence="5">Cytochrome c maturation protein CcmE</fullName>
    </submittedName>
</protein>
<dbReference type="InterPro" id="IPR004329">
    <property type="entry name" value="CcmE"/>
</dbReference>
<evidence type="ECO:0000313" key="6">
    <source>
        <dbReference type="Proteomes" id="UP000580839"/>
    </source>
</evidence>
<organism evidence="5 6">
    <name type="scientific">Eiseniibacteriota bacterium</name>
    <dbReference type="NCBI Taxonomy" id="2212470"/>
    <lineage>
        <taxon>Bacteria</taxon>
        <taxon>Candidatus Eiseniibacteriota</taxon>
    </lineage>
</organism>
<evidence type="ECO:0000256" key="3">
    <source>
        <dbReference type="ARBA" id="ARBA00022748"/>
    </source>
</evidence>
<evidence type="ECO:0000256" key="2">
    <source>
        <dbReference type="ARBA" id="ARBA00022617"/>
    </source>
</evidence>
<keyword evidence="4" id="KW-0472">Membrane</keyword>
<dbReference type="EMBL" id="JABFRW010000095">
    <property type="protein sequence ID" value="NOT34139.1"/>
    <property type="molecule type" value="Genomic_DNA"/>
</dbReference>
<dbReference type="GO" id="GO:0017004">
    <property type="term" value="P:cytochrome complex assembly"/>
    <property type="evidence" value="ECO:0007669"/>
    <property type="project" value="UniProtKB-KW"/>
</dbReference>
<comment type="caution">
    <text evidence="5">The sequence shown here is derived from an EMBL/GenBank/DDBJ whole genome shotgun (WGS) entry which is preliminary data.</text>
</comment>
<comment type="subcellular location">
    <subcellularLocation>
        <location evidence="1">Membrane</location>
    </subcellularLocation>
</comment>
<dbReference type="GO" id="GO:0020037">
    <property type="term" value="F:heme binding"/>
    <property type="evidence" value="ECO:0007669"/>
    <property type="project" value="InterPro"/>
</dbReference>
<evidence type="ECO:0000256" key="1">
    <source>
        <dbReference type="ARBA" id="ARBA00004370"/>
    </source>
</evidence>
<dbReference type="Proteomes" id="UP000580839">
    <property type="component" value="Unassembled WGS sequence"/>
</dbReference>
<dbReference type="InterPro" id="IPR012340">
    <property type="entry name" value="NA-bd_OB-fold"/>
</dbReference>
<gene>
    <name evidence="5" type="ORF">HOP12_08225</name>
</gene>
<keyword evidence="3" id="KW-0201">Cytochrome c-type biogenesis</keyword>
<dbReference type="SUPFAM" id="SSF82093">
    <property type="entry name" value="Heme chaperone CcmE"/>
    <property type="match status" value="1"/>
</dbReference>
<dbReference type="InterPro" id="IPR036127">
    <property type="entry name" value="CcmE-like_sf"/>
</dbReference>
<dbReference type="Gene3D" id="2.40.50.140">
    <property type="entry name" value="Nucleic acid-binding proteins"/>
    <property type="match status" value="1"/>
</dbReference>
<name>A0A849SYG2_UNCEI</name>
<dbReference type="GO" id="GO:0005886">
    <property type="term" value="C:plasma membrane"/>
    <property type="evidence" value="ECO:0007669"/>
    <property type="project" value="InterPro"/>
</dbReference>
<keyword evidence="2" id="KW-0349">Heme</keyword>
<reference evidence="5 6" key="1">
    <citation type="submission" date="2020-04" db="EMBL/GenBank/DDBJ databases">
        <title>Metagenomic profiling of ammonia- and methane-oxidizing microorganisms in a Dutch drinking water treatment plant.</title>
        <authorList>
            <person name="Poghosyan L."/>
            <person name="Leucker S."/>
        </authorList>
    </citation>
    <scope>NUCLEOTIDE SEQUENCE [LARGE SCALE GENOMIC DNA]</scope>
    <source>
        <strain evidence="5">S-RSF-IL-03</strain>
    </source>
</reference>
<dbReference type="GO" id="GO:0017003">
    <property type="term" value="P:protein-heme linkage"/>
    <property type="evidence" value="ECO:0007669"/>
    <property type="project" value="InterPro"/>
</dbReference>
<dbReference type="Pfam" id="PF03100">
    <property type="entry name" value="CcmE"/>
    <property type="match status" value="1"/>
</dbReference>
<proteinExistence type="predicted"/>
<evidence type="ECO:0000313" key="5">
    <source>
        <dbReference type="EMBL" id="NOT34139.1"/>
    </source>
</evidence>
<keyword evidence="2" id="KW-0479">Metal-binding</keyword>